<evidence type="ECO:0000256" key="2">
    <source>
        <dbReference type="ARBA" id="ARBA00004370"/>
    </source>
</evidence>
<dbReference type="GO" id="GO:0005506">
    <property type="term" value="F:iron ion binding"/>
    <property type="evidence" value="ECO:0007669"/>
    <property type="project" value="InterPro"/>
</dbReference>
<organism evidence="13 14">
    <name type="scientific">Armillaria ostoyae</name>
    <name type="common">Armillaria root rot fungus</name>
    <dbReference type="NCBI Taxonomy" id="47428"/>
    <lineage>
        <taxon>Eukaryota</taxon>
        <taxon>Fungi</taxon>
        <taxon>Dikarya</taxon>
        <taxon>Basidiomycota</taxon>
        <taxon>Agaricomycotina</taxon>
        <taxon>Agaricomycetes</taxon>
        <taxon>Agaricomycetidae</taxon>
        <taxon>Agaricales</taxon>
        <taxon>Marasmiineae</taxon>
        <taxon>Physalacriaceae</taxon>
        <taxon>Armillaria</taxon>
    </lineage>
</organism>
<evidence type="ECO:0000256" key="6">
    <source>
        <dbReference type="ARBA" id="ARBA00022692"/>
    </source>
</evidence>
<keyword evidence="7" id="KW-0479">Metal-binding</keyword>
<dbReference type="GO" id="GO:0004497">
    <property type="term" value="F:monooxygenase activity"/>
    <property type="evidence" value="ECO:0007669"/>
    <property type="project" value="UniProtKB-KW"/>
</dbReference>
<comment type="pathway">
    <text evidence="3">Secondary metabolite biosynthesis; terpenoid biosynthesis.</text>
</comment>
<dbReference type="InterPro" id="IPR050121">
    <property type="entry name" value="Cytochrome_P450_monoxygenase"/>
</dbReference>
<dbReference type="Proteomes" id="UP000219338">
    <property type="component" value="Unassembled WGS sequence"/>
</dbReference>
<dbReference type="InterPro" id="IPR001128">
    <property type="entry name" value="Cyt_P450"/>
</dbReference>
<dbReference type="PANTHER" id="PTHR24305">
    <property type="entry name" value="CYTOCHROME P450"/>
    <property type="match status" value="1"/>
</dbReference>
<evidence type="ECO:0000256" key="12">
    <source>
        <dbReference type="ARBA" id="ARBA00023136"/>
    </source>
</evidence>
<proteinExistence type="inferred from homology"/>
<evidence type="ECO:0000256" key="11">
    <source>
        <dbReference type="ARBA" id="ARBA00023033"/>
    </source>
</evidence>
<evidence type="ECO:0000313" key="13">
    <source>
        <dbReference type="EMBL" id="SJL18090.1"/>
    </source>
</evidence>
<keyword evidence="5" id="KW-0349">Heme</keyword>
<dbReference type="InterPro" id="IPR013785">
    <property type="entry name" value="Aldolase_TIM"/>
</dbReference>
<evidence type="ECO:0000256" key="10">
    <source>
        <dbReference type="ARBA" id="ARBA00023004"/>
    </source>
</evidence>
<dbReference type="Pfam" id="PF00067">
    <property type="entry name" value="p450"/>
    <property type="match status" value="1"/>
</dbReference>
<protein>
    <submittedName>
        <fullName evidence="13">Uncharacterized protein</fullName>
    </submittedName>
</protein>
<comment type="cofactor">
    <cofactor evidence="1">
        <name>heme</name>
        <dbReference type="ChEBI" id="CHEBI:30413"/>
    </cofactor>
</comment>
<keyword evidence="12" id="KW-0472">Membrane</keyword>
<dbReference type="EMBL" id="FUEG01000053">
    <property type="protein sequence ID" value="SJL18090.1"/>
    <property type="molecule type" value="Genomic_DNA"/>
</dbReference>
<dbReference type="STRING" id="47428.A0A284SAP1"/>
<evidence type="ECO:0000256" key="5">
    <source>
        <dbReference type="ARBA" id="ARBA00022617"/>
    </source>
</evidence>
<name>A0A284SAP1_ARMOS</name>
<gene>
    <name evidence="13" type="ORF">ARMOST_21662</name>
</gene>
<dbReference type="PRINTS" id="PR00385">
    <property type="entry name" value="P450"/>
</dbReference>
<dbReference type="Gene3D" id="3.20.20.70">
    <property type="entry name" value="Aldolase class I"/>
    <property type="match status" value="2"/>
</dbReference>
<dbReference type="GO" id="GO:0016705">
    <property type="term" value="F:oxidoreductase activity, acting on paired donors, with incorporation or reduction of molecular oxygen"/>
    <property type="evidence" value="ECO:0007669"/>
    <property type="project" value="InterPro"/>
</dbReference>
<evidence type="ECO:0000256" key="8">
    <source>
        <dbReference type="ARBA" id="ARBA00022989"/>
    </source>
</evidence>
<reference evidence="14" key="1">
    <citation type="journal article" date="2017" name="Nat. Ecol. Evol.">
        <title>Genome expansion and lineage-specific genetic innovations in the forest pathogenic fungi Armillaria.</title>
        <authorList>
            <person name="Sipos G."/>
            <person name="Prasanna A.N."/>
            <person name="Walter M.C."/>
            <person name="O'Connor E."/>
            <person name="Balint B."/>
            <person name="Krizsan K."/>
            <person name="Kiss B."/>
            <person name="Hess J."/>
            <person name="Varga T."/>
            <person name="Slot J."/>
            <person name="Riley R."/>
            <person name="Boka B."/>
            <person name="Rigling D."/>
            <person name="Barry K."/>
            <person name="Lee J."/>
            <person name="Mihaltcheva S."/>
            <person name="LaButti K."/>
            <person name="Lipzen A."/>
            <person name="Waldron R."/>
            <person name="Moloney N.M."/>
            <person name="Sperisen C."/>
            <person name="Kredics L."/>
            <person name="Vagvoelgyi C."/>
            <person name="Patrignani A."/>
            <person name="Fitzpatrick D."/>
            <person name="Nagy I."/>
            <person name="Doyle S."/>
            <person name="Anderson J.B."/>
            <person name="Grigoriev I.V."/>
            <person name="Gueldener U."/>
            <person name="Muensterkoetter M."/>
            <person name="Nagy L.G."/>
        </authorList>
    </citation>
    <scope>NUCLEOTIDE SEQUENCE [LARGE SCALE GENOMIC DNA]</scope>
    <source>
        <strain evidence="14">C18/9</strain>
    </source>
</reference>
<keyword evidence="11" id="KW-0503">Monooxygenase</keyword>
<keyword evidence="6" id="KW-0812">Transmembrane</keyword>
<dbReference type="OrthoDB" id="1470350at2759"/>
<keyword evidence="10" id="KW-0408">Iron</keyword>
<evidence type="ECO:0000256" key="9">
    <source>
        <dbReference type="ARBA" id="ARBA00023002"/>
    </source>
</evidence>
<dbReference type="InterPro" id="IPR036396">
    <property type="entry name" value="Cyt_P450_sf"/>
</dbReference>
<comment type="subcellular location">
    <subcellularLocation>
        <location evidence="2">Membrane</location>
    </subcellularLocation>
</comment>
<evidence type="ECO:0000256" key="4">
    <source>
        <dbReference type="ARBA" id="ARBA00010617"/>
    </source>
</evidence>
<keyword evidence="8" id="KW-1133">Transmembrane helix</keyword>
<evidence type="ECO:0000256" key="3">
    <source>
        <dbReference type="ARBA" id="ARBA00004721"/>
    </source>
</evidence>
<dbReference type="SUPFAM" id="SSF51395">
    <property type="entry name" value="FMN-linked oxidoreductases"/>
    <property type="match status" value="1"/>
</dbReference>
<keyword evidence="14" id="KW-1185">Reference proteome</keyword>
<dbReference type="Gene3D" id="1.10.630.10">
    <property type="entry name" value="Cytochrome P450"/>
    <property type="match status" value="2"/>
</dbReference>
<evidence type="ECO:0000256" key="1">
    <source>
        <dbReference type="ARBA" id="ARBA00001971"/>
    </source>
</evidence>
<evidence type="ECO:0000313" key="14">
    <source>
        <dbReference type="Proteomes" id="UP000219338"/>
    </source>
</evidence>
<sequence length="443" mass="48768">MANLKALFQPFNLDQSSRGVIFAQLWHLGGLSHPDTPEKIASGQPVYAPSAIAARGGQPGYITPTAIADPHTFLSQWKQASVNAKEAGFDGVEIHDGWGGSVQNRARFALEVIKIAADIWGAERVGINLNPVAGYHDVGGLRYGDARLANMRAAIIWESYVEGPHFDEAYISNPSALELMVVALIRILPNLVLQILKRFPTREIRQLTSVGETARKTAREILASHGVQDETDKVIVDMLTRARLTGQMREDEIKLQFIMFLLAGHETTATALSWLLYELAAHAEYQSIIREEESLRLHPIVHTPARTAPHDDVLPLMGSKTLAIPKGQALFCSAYLYNRLPSICGADAEEWNPARFLDKSIPISLGVYANLMTFSAGSHSYIGWRFAIMEMQTILVNLIQNFEFSLPDGVVIQQFPGAQTIMPVVTGEAHLGSRVPLKVTSLE</sequence>
<accession>A0A284SAP1</accession>
<dbReference type="GO" id="GO:0020037">
    <property type="term" value="F:heme binding"/>
    <property type="evidence" value="ECO:0007669"/>
    <property type="project" value="InterPro"/>
</dbReference>
<dbReference type="GO" id="GO:0016020">
    <property type="term" value="C:membrane"/>
    <property type="evidence" value="ECO:0007669"/>
    <property type="project" value="UniProtKB-SubCell"/>
</dbReference>
<dbReference type="AlphaFoldDB" id="A0A284SAP1"/>
<keyword evidence="9" id="KW-0560">Oxidoreductase</keyword>
<dbReference type="SUPFAM" id="SSF48264">
    <property type="entry name" value="Cytochrome P450"/>
    <property type="match status" value="1"/>
</dbReference>
<evidence type="ECO:0000256" key="7">
    <source>
        <dbReference type="ARBA" id="ARBA00022723"/>
    </source>
</evidence>
<dbReference type="PANTHER" id="PTHR24305:SF166">
    <property type="entry name" value="CYTOCHROME P450 12A4, MITOCHONDRIAL-RELATED"/>
    <property type="match status" value="1"/>
</dbReference>
<comment type="similarity">
    <text evidence="4">Belongs to the cytochrome P450 family.</text>
</comment>